<organism evidence="4">
    <name type="scientific">Darwinula stevensoni</name>
    <dbReference type="NCBI Taxonomy" id="69355"/>
    <lineage>
        <taxon>Eukaryota</taxon>
        <taxon>Metazoa</taxon>
        <taxon>Ecdysozoa</taxon>
        <taxon>Arthropoda</taxon>
        <taxon>Crustacea</taxon>
        <taxon>Oligostraca</taxon>
        <taxon>Ostracoda</taxon>
        <taxon>Podocopa</taxon>
        <taxon>Podocopida</taxon>
        <taxon>Darwinulocopina</taxon>
        <taxon>Darwinuloidea</taxon>
        <taxon>Darwinulidae</taxon>
        <taxon>Darwinula</taxon>
    </lineage>
</organism>
<evidence type="ECO:0008006" key="6">
    <source>
        <dbReference type="Google" id="ProtNLM"/>
    </source>
</evidence>
<dbReference type="GO" id="GO:0005829">
    <property type="term" value="C:cytosol"/>
    <property type="evidence" value="ECO:0007669"/>
    <property type="project" value="TreeGrafter"/>
</dbReference>
<protein>
    <recommendedName>
        <fullName evidence="6">Protein bicaudal D</fullName>
    </recommendedName>
</protein>
<dbReference type="PANTHER" id="PTHR31233">
    <property type="entry name" value="BICAUDAL D FAMILY MEMBER"/>
    <property type="match status" value="1"/>
</dbReference>
<evidence type="ECO:0000313" key="4">
    <source>
        <dbReference type="EMBL" id="CAD7245946.1"/>
    </source>
</evidence>
<keyword evidence="5" id="KW-1185">Reference proteome</keyword>
<dbReference type="AlphaFoldDB" id="A0A7R8X9W3"/>
<evidence type="ECO:0000256" key="2">
    <source>
        <dbReference type="ARBA" id="ARBA00023054"/>
    </source>
</evidence>
<dbReference type="Gene3D" id="6.10.250.2470">
    <property type="match status" value="1"/>
</dbReference>
<dbReference type="Proteomes" id="UP000677054">
    <property type="component" value="Unassembled WGS sequence"/>
</dbReference>
<proteinExistence type="inferred from homology"/>
<dbReference type="GO" id="GO:0070507">
    <property type="term" value="P:regulation of microtubule cytoskeleton organization"/>
    <property type="evidence" value="ECO:0007669"/>
    <property type="project" value="TreeGrafter"/>
</dbReference>
<dbReference type="GO" id="GO:0070840">
    <property type="term" value="F:dynein complex binding"/>
    <property type="evidence" value="ECO:0007669"/>
    <property type="project" value="InterPro"/>
</dbReference>
<dbReference type="OrthoDB" id="10069295at2759"/>
<sequence>MEASEDFSFVEPRFQRYEEKTLQKTVSFRTRMDEDGVSIESLRQQVERLRNELDQTANESAQSAQYGLVLLEEKLQLQTRCEELETLFETTKHELDLTREALAKFQTCHEVSTKTGIEHEESLLSENAARESSLNTRISDLEFETKQTRQELERVVSEKDRLLHDHQELLQEKDSQNIERRNLRSELKELKTRETNLLSDIDNLEEENIALQKLVSSLRSSQVEFEGAKHELRRLQEELDVSQQQVEELTSLKKIAEKQMEQALEALQVEREAKYALKKELDAKLGSSSFYNLSTLALNLKLSESENEDECPALQQLEDDFIKEGKTAEGGSDLFSEIHLNELQKLEQRIEQVESERLILSRTLAETQEKLEASKKDLNEKQALLLKTEAHLKAILHSKQSNGALAASLAELEEELKDASRGGGAETLELCLREEISSLREKLIESQSVKEELRGDVHILVDMVRLAQGNLSNLQTELGSVSEDLAGIYYHVCSTIRENPSRVILNHTSGPDSKGGISRLEELANRLKSSDVNLSLEGGDPDFIRKQVETMGDQVQHLRVSIEQAIRASVNEDGHKDSGQRSIQEADVQELQEQIVKLKSLLSSKREQIATLRTVLKANKQTAEVALTNLKSKYEKEKTIVSETMMKLRNELRLLKEDAATFSSLRAMFAARCEEYVSQLEEAERQLMAAEEEKKTLNSLLRMAIQQKLALSQRLEDMEMVYRNPELLYPIIISFLIMYQPLNVLLSLKKIEVAEEEVAVGEDLYLVVGAEQTLFGVFTTVETDDSFSLKSIQPSHCDKKLSS</sequence>
<gene>
    <name evidence="4" type="ORF">DSTB1V02_LOCUS5812</name>
</gene>
<comment type="similarity">
    <text evidence="1">Belongs to the BicD family.</text>
</comment>
<evidence type="ECO:0000256" key="1">
    <source>
        <dbReference type="ARBA" id="ARBA00010061"/>
    </source>
</evidence>
<evidence type="ECO:0000256" key="3">
    <source>
        <dbReference type="SAM" id="Coils"/>
    </source>
</evidence>
<reference evidence="4" key="1">
    <citation type="submission" date="2020-11" db="EMBL/GenBank/DDBJ databases">
        <authorList>
            <person name="Tran Van P."/>
        </authorList>
    </citation>
    <scope>NUCLEOTIDE SEQUENCE</scope>
</reference>
<dbReference type="InterPro" id="IPR018477">
    <property type="entry name" value="BICD"/>
</dbReference>
<feature type="coiled-coil region" evidence="3">
    <location>
        <begin position="152"/>
        <end position="273"/>
    </location>
</feature>
<evidence type="ECO:0000313" key="5">
    <source>
        <dbReference type="Proteomes" id="UP000677054"/>
    </source>
</evidence>
<feature type="coiled-coil region" evidence="3">
    <location>
        <begin position="581"/>
        <end position="707"/>
    </location>
</feature>
<dbReference type="Pfam" id="PF09730">
    <property type="entry name" value="BicD"/>
    <property type="match status" value="3"/>
</dbReference>
<dbReference type="EMBL" id="LR900515">
    <property type="protein sequence ID" value="CAD7245946.1"/>
    <property type="molecule type" value="Genomic_DNA"/>
</dbReference>
<dbReference type="GO" id="GO:0008093">
    <property type="term" value="F:cytoskeletal anchor activity"/>
    <property type="evidence" value="ECO:0007669"/>
    <property type="project" value="InterPro"/>
</dbReference>
<accession>A0A7R8X9W3</accession>
<dbReference type="EMBL" id="CAJPEV010000998">
    <property type="protein sequence ID" value="CAG0890025.1"/>
    <property type="molecule type" value="Genomic_DNA"/>
</dbReference>
<feature type="coiled-coil region" evidence="3">
    <location>
        <begin position="336"/>
        <end position="422"/>
    </location>
</feature>
<name>A0A7R8X9W3_9CRUS</name>
<dbReference type="PANTHER" id="PTHR31233:SF6">
    <property type="entry name" value="PROTEIN BICAUDAL D"/>
    <property type="match status" value="1"/>
</dbReference>
<dbReference type="GO" id="GO:0005794">
    <property type="term" value="C:Golgi apparatus"/>
    <property type="evidence" value="ECO:0007669"/>
    <property type="project" value="TreeGrafter"/>
</dbReference>
<dbReference type="GO" id="GO:0034452">
    <property type="term" value="F:dynactin binding"/>
    <property type="evidence" value="ECO:0007669"/>
    <property type="project" value="TreeGrafter"/>
</dbReference>
<feature type="coiled-coil region" evidence="3">
    <location>
        <begin position="32"/>
        <end position="59"/>
    </location>
</feature>
<dbReference type="GO" id="GO:0072393">
    <property type="term" value="P:microtubule anchoring at microtubule organizing center"/>
    <property type="evidence" value="ECO:0007669"/>
    <property type="project" value="TreeGrafter"/>
</dbReference>
<keyword evidence="2 3" id="KW-0175">Coiled coil</keyword>